<dbReference type="Pfam" id="PF13895">
    <property type="entry name" value="Ig_2"/>
    <property type="match status" value="2"/>
</dbReference>
<feature type="domain" description="Ig-like" evidence="6">
    <location>
        <begin position="26"/>
        <end position="97"/>
    </location>
</feature>
<feature type="chain" id="PRO_5044756910" description="Ig-like domain-containing protein" evidence="5">
    <location>
        <begin position="18"/>
        <end position="1181"/>
    </location>
</feature>
<feature type="region of interest" description="Disordered" evidence="3">
    <location>
        <begin position="1107"/>
        <end position="1134"/>
    </location>
</feature>
<keyword evidence="4" id="KW-1133">Transmembrane helix</keyword>
<dbReference type="InterPro" id="IPR007110">
    <property type="entry name" value="Ig-like_dom"/>
</dbReference>
<evidence type="ECO:0000256" key="3">
    <source>
        <dbReference type="SAM" id="MobiDB-lite"/>
    </source>
</evidence>
<dbReference type="InterPro" id="IPR013783">
    <property type="entry name" value="Ig-like_fold"/>
</dbReference>
<evidence type="ECO:0000256" key="1">
    <source>
        <dbReference type="ARBA" id="ARBA00022729"/>
    </source>
</evidence>
<feature type="domain" description="Ig-like" evidence="6">
    <location>
        <begin position="601"/>
        <end position="672"/>
    </location>
</feature>
<dbReference type="FunFam" id="2.60.40.10:FF:001607">
    <property type="entry name" value="Leukocyte immune-type receptor TS32.15 L2.5a"/>
    <property type="match status" value="1"/>
</dbReference>
<dbReference type="SMART" id="SM00409">
    <property type="entry name" value="IG"/>
    <property type="match status" value="11"/>
</dbReference>
<dbReference type="InterPro" id="IPR003599">
    <property type="entry name" value="Ig_sub"/>
</dbReference>
<dbReference type="SUPFAM" id="SSF48726">
    <property type="entry name" value="Immunoglobulin"/>
    <property type="match status" value="11"/>
</dbReference>
<feature type="signal peptide" evidence="5">
    <location>
        <begin position="1"/>
        <end position="17"/>
    </location>
</feature>
<keyword evidence="1 5" id="KW-0732">Signal</keyword>
<evidence type="ECO:0000256" key="5">
    <source>
        <dbReference type="SAM" id="SignalP"/>
    </source>
</evidence>
<dbReference type="InterPro" id="IPR003598">
    <property type="entry name" value="Ig_sub2"/>
</dbReference>
<feature type="transmembrane region" description="Helical" evidence="4">
    <location>
        <begin position="1064"/>
        <end position="1087"/>
    </location>
</feature>
<name>A0ABD1IW63_9TELE</name>
<dbReference type="Proteomes" id="UP001591681">
    <property type="component" value="Unassembled WGS sequence"/>
</dbReference>
<feature type="region of interest" description="Disordered" evidence="3">
    <location>
        <begin position="1161"/>
        <end position="1181"/>
    </location>
</feature>
<evidence type="ECO:0000259" key="6">
    <source>
        <dbReference type="PROSITE" id="PS50835"/>
    </source>
</evidence>
<evidence type="ECO:0000313" key="8">
    <source>
        <dbReference type="Proteomes" id="UP001591681"/>
    </source>
</evidence>
<dbReference type="CDD" id="cd00096">
    <property type="entry name" value="Ig"/>
    <property type="match status" value="5"/>
</dbReference>
<dbReference type="Pfam" id="PF13927">
    <property type="entry name" value="Ig_3"/>
    <property type="match status" value="7"/>
</dbReference>
<feature type="region of interest" description="Disordered" evidence="3">
    <location>
        <begin position="271"/>
        <end position="302"/>
    </location>
</feature>
<dbReference type="PANTHER" id="PTHR11481">
    <property type="entry name" value="IMMUNOGLOBULIN FC RECEPTOR"/>
    <property type="match status" value="1"/>
</dbReference>
<dbReference type="SMART" id="SM00408">
    <property type="entry name" value="IGc2"/>
    <property type="match status" value="9"/>
</dbReference>
<feature type="domain" description="Ig-like" evidence="6">
    <location>
        <begin position="788"/>
        <end position="874"/>
    </location>
</feature>
<keyword evidence="4" id="KW-0472">Membrane</keyword>
<dbReference type="InterPro" id="IPR050488">
    <property type="entry name" value="Ig_Fc_receptor"/>
</dbReference>
<gene>
    <name evidence="7" type="ORF">ACEWY4_024946</name>
</gene>
<feature type="domain" description="Ig-like" evidence="6">
    <location>
        <begin position="122"/>
        <end position="212"/>
    </location>
</feature>
<dbReference type="EMBL" id="JBHFQA010000022">
    <property type="protein sequence ID" value="KAL2079202.1"/>
    <property type="molecule type" value="Genomic_DNA"/>
</dbReference>
<proteinExistence type="predicted"/>
<evidence type="ECO:0000256" key="4">
    <source>
        <dbReference type="SAM" id="Phobius"/>
    </source>
</evidence>
<keyword evidence="8" id="KW-1185">Reference proteome</keyword>
<feature type="domain" description="Ig-like" evidence="6">
    <location>
        <begin position="504"/>
        <end position="586"/>
    </location>
</feature>
<organism evidence="7 8">
    <name type="scientific">Coilia grayii</name>
    <name type="common">Gray's grenadier anchovy</name>
    <dbReference type="NCBI Taxonomy" id="363190"/>
    <lineage>
        <taxon>Eukaryota</taxon>
        <taxon>Metazoa</taxon>
        <taxon>Chordata</taxon>
        <taxon>Craniata</taxon>
        <taxon>Vertebrata</taxon>
        <taxon>Euteleostomi</taxon>
        <taxon>Actinopterygii</taxon>
        <taxon>Neopterygii</taxon>
        <taxon>Teleostei</taxon>
        <taxon>Clupei</taxon>
        <taxon>Clupeiformes</taxon>
        <taxon>Clupeoidei</taxon>
        <taxon>Engraulidae</taxon>
        <taxon>Coilinae</taxon>
        <taxon>Coilia</taxon>
    </lineage>
</organism>
<feature type="domain" description="Ig-like" evidence="6">
    <location>
        <begin position="974"/>
        <end position="1054"/>
    </location>
</feature>
<dbReference type="PANTHER" id="PTHR11481:SF64">
    <property type="entry name" value="FC RECEPTOR-LIKE PROTEIN 4"/>
    <property type="match status" value="1"/>
</dbReference>
<accession>A0ABD1IW63</accession>
<feature type="domain" description="Ig-like" evidence="6">
    <location>
        <begin position="217"/>
        <end position="305"/>
    </location>
</feature>
<dbReference type="AlphaFoldDB" id="A0ABD1IW63"/>
<dbReference type="Gene3D" id="2.60.40.10">
    <property type="entry name" value="Immunoglobulins"/>
    <property type="match status" value="11"/>
</dbReference>
<sequence>MALTALYLLTLFSSVLKYGHMEVRQKAVVVLKPNWTKLFRGDTVSLRCTVPGEPSTDWEYIWYKNEEELNPYKLWSESNEYKNVGPVEDTDSAEYACLGMRKVDSVFSEISDAVVLTVSERPKAVILQRPDWLQIFSGETVTFRCDIPGELLTEWRYRWRKDGQKVKSDAAGETNIYRITAADQSHSGKYTCTGLRKSDFKFSLASDSVTLTVRERPRAMAILSPKDMEIFSGEAVLLRCHIEDGEAEEEWRYTWYKRGYVGHSQIGEEQELSLSPASEADSGDYTCRGTRKTDSQHSQTSPAIKLAVSALPKVSVSVKPGSPIFIGETVVLECGAASRSEWSYTWFKGSPQTGALPADRSSKGGDSLTISGATETDEDEYWCQGERVNSNTSSLMSDPVYLTVSDLPTSSLTAEPQNPVFSGEVVTLTCAIESHNDWEYRWYKGSSQSPVAQSDRYSRDGNSLVIQGAAESDQDHYWCQGEKNTRPTSSHISTYVYLSVTALPSATLTLQPPSPIFSGEIVTFTCAIQYLRDWTYKWYRRSSKDTVSQSARYSRTGNTLTIRGAAVSDEDQYWCQGERDTRPMVSQISHNVTLNVLEFKPKPRLTSNRSEQVYTGSSVTLTCEVDPSGATEWTFYWYRDSQNSDPVALTDTNAYTINFVKMSDEAPYFCNAGRGSPIYFTHYSNASWIKVTERPKAFVTLLSNWTRIFSGETISLQCDIQGTTDSDWDYIWYKNGYLNNPVNHEKEYRVTLVYGHRGDEYACIGRRRSELTYSEMSEPYSVSVFERPLAELSVPAQIWMHEGDSVTLRCEVTGSTEGWRFHWYRVDSAVKQTLVYSNGDSYTLVPVAVRHTGLYMCRAERGEPPYYTKNSKLQPVWVMGLSPPASVIVRPNRTQHFIYKSLSMSCETQGIPAGWRLRWFTDRGELTECPAGWRSVVGSTCTIVHPHTSDSGVYWCQSEAGLRSNPINVTFHDTEVILESPAHPVTEGDPLTLQCRYRKTPAKAEADIYKDGAPLQPTITGELTILAASKAHEGRYRCRHADRGESPDSWVTVRPRDTPTHTHLVVWLVVGLFVSLALVILLATLLYRYRGLFLQVGLFGWGRHSTNQQTRDDQNRPAGLEGEKSGFVPWHRGGARSGPSDVVYTDIELKEMRRKWYKVKERPPGGQLPPPTHGHKVSMLI</sequence>
<reference evidence="7 8" key="1">
    <citation type="submission" date="2024-09" db="EMBL/GenBank/DDBJ databases">
        <title>A chromosome-level genome assembly of Gray's grenadier anchovy, Coilia grayii.</title>
        <authorList>
            <person name="Fu Z."/>
        </authorList>
    </citation>
    <scope>NUCLEOTIDE SEQUENCE [LARGE SCALE GENOMIC DNA]</scope>
    <source>
        <strain evidence="7">G4</strain>
        <tissue evidence="7">Muscle</tissue>
    </source>
</reference>
<keyword evidence="4" id="KW-0812">Transmembrane</keyword>
<feature type="domain" description="Ig-like" evidence="6">
    <location>
        <begin position="312"/>
        <end position="403"/>
    </location>
</feature>
<feature type="region of interest" description="Disordered" evidence="3">
    <location>
        <begin position="354"/>
        <end position="376"/>
    </location>
</feature>
<protein>
    <recommendedName>
        <fullName evidence="6">Ig-like domain-containing protein</fullName>
    </recommendedName>
</protein>
<feature type="domain" description="Ig-like" evidence="6">
    <location>
        <begin position="883"/>
        <end position="970"/>
    </location>
</feature>
<evidence type="ECO:0000256" key="2">
    <source>
        <dbReference type="ARBA" id="ARBA00023157"/>
    </source>
</evidence>
<comment type="caution">
    <text evidence="7">The sequence shown here is derived from an EMBL/GenBank/DDBJ whole genome shotgun (WGS) entry which is preliminary data.</text>
</comment>
<evidence type="ECO:0000313" key="7">
    <source>
        <dbReference type="EMBL" id="KAL2079202.1"/>
    </source>
</evidence>
<keyword evidence="2" id="KW-1015">Disulfide bond</keyword>
<feature type="domain" description="Ig-like" evidence="6">
    <location>
        <begin position="408"/>
        <end position="493"/>
    </location>
</feature>
<feature type="domain" description="Ig-like" evidence="6">
    <location>
        <begin position="695"/>
        <end position="783"/>
    </location>
</feature>
<dbReference type="PROSITE" id="PS50835">
    <property type="entry name" value="IG_LIKE"/>
    <property type="match status" value="11"/>
</dbReference>
<dbReference type="InterPro" id="IPR036179">
    <property type="entry name" value="Ig-like_dom_sf"/>
</dbReference>